<sequence>MSDGEVILGLYEPAPSEHLVDSTINAFEIAGFDVTEVEETVSEGYVTFEVPYENWTILVDIKMDGTTGPDEPAVHMGLGEKIYPSVWNDAAAYHRAMSVLFELVCRLATKLDAAYTPVFDSEGRSMSVVPRDRPIGDAVESPPILGVYSDDVLAQFGGLNAMFDSPPWYTAELSGGKTVVVESEEPWGGWRPPTDAEFIESASFHHGRDTSESGRHGLSDPFAAFDVGDIGADVCVPRDDISQAFPNEDIELIHVRVDENRDLRRIGSDRFVRNIVDEDPGNDMTFIKAMLADIPADATEHDPMVSALLDGRIPPSFVRLDDADAQNVVTRVMDLGTTVSKFELLLSLGRVTQQDDFTAEDLESMEGTLDTLNELDDENVDQYIEQKLL</sequence>
<evidence type="ECO:0000313" key="1">
    <source>
        <dbReference type="EMBL" id="MDS0261032.1"/>
    </source>
</evidence>
<accession>A0ABU2FFI8</accession>
<organism evidence="1 2">
    <name type="scientific">Haloarcula saliterrae</name>
    <dbReference type="NCBI Taxonomy" id="2950534"/>
    <lineage>
        <taxon>Archaea</taxon>
        <taxon>Methanobacteriati</taxon>
        <taxon>Methanobacteriota</taxon>
        <taxon>Stenosarchaea group</taxon>
        <taxon>Halobacteria</taxon>
        <taxon>Halobacteriales</taxon>
        <taxon>Haloarculaceae</taxon>
        <taxon>Haloarcula</taxon>
    </lineage>
</organism>
<evidence type="ECO:0000313" key="2">
    <source>
        <dbReference type="Proteomes" id="UP001259659"/>
    </source>
</evidence>
<name>A0ABU2FFI8_9EURY</name>
<dbReference type="EMBL" id="JAMQON010000005">
    <property type="protein sequence ID" value="MDS0261032.1"/>
    <property type="molecule type" value="Genomic_DNA"/>
</dbReference>
<dbReference type="Proteomes" id="UP001259659">
    <property type="component" value="Unassembled WGS sequence"/>
</dbReference>
<comment type="caution">
    <text evidence="1">The sequence shown here is derived from an EMBL/GenBank/DDBJ whole genome shotgun (WGS) entry which is preliminary data.</text>
</comment>
<dbReference type="RefSeq" id="WP_310920821.1">
    <property type="nucleotide sequence ID" value="NZ_JAMQON010000005.1"/>
</dbReference>
<reference evidence="1 2" key="1">
    <citation type="submission" date="2022-06" db="EMBL/GenBank/DDBJ databases">
        <title>Haloarcula sp. a new haloarchaeum isolate from saline soil.</title>
        <authorList>
            <person name="Strakova D."/>
            <person name="Galisteo C."/>
            <person name="Sanchez-Porro C."/>
            <person name="Ventosa A."/>
        </authorList>
    </citation>
    <scope>NUCLEOTIDE SEQUENCE [LARGE SCALE GENOMIC DNA]</scope>
    <source>
        <strain evidence="1 2">S1CR25-12</strain>
    </source>
</reference>
<protein>
    <submittedName>
        <fullName evidence="1">Uncharacterized protein</fullName>
    </submittedName>
</protein>
<gene>
    <name evidence="1" type="ORF">NDI56_16655</name>
</gene>
<proteinExistence type="predicted"/>
<keyword evidence="2" id="KW-1185">Reference proteome</keyword>